<dbReference type="RefSeq" id="WP_148578283.1">
    <property type="nucleotide sequence ID" value="NZ_SDKK01000005.1"/>
</dbReference>
<feature type="transmembrane region" description="Helical" evidence="1">
    <location>
        <begin position="34"/>
        <end position="52"/>
    </location>
</feature>
<dbReference type="OrthoDB" id="9807874at2"/>
<evidence type="ECO:0000256" key="1">
    <source>
        <dbReference type="SAM" id="Phobius"/>
    </source>
</evidence>
<name>A0A6C2D329_9RHOO</name>
<comment type="caution">
    <text evidence="2">The sequence shown here is derived from an EMBL/GenBank/DDBJ whole genome shotgun (WGS) entry which is preliminary data.</text>
</comment>
<keyword evidence="3" id="KW-1185">Reference proteome</keyword>
<evidence type="ECO:0000313" key="3">
    <source>
        <dbReference type="Proteomes" id="UP000389128"/>
    </source>
</evidence>
<keyword evidence="1" id="KW-1133">Transmembrane helix</keyword>
<dbReference type="Proteomes" id="UP000389128">
    <property type="component" value="Unassembled WGS sequence"/>
</dbReference>
<feature type="transmembrane region" description="Helical" evidence="1">
    <location>
        <begin position="6"/>
        <end position="22"/>
    </location>
</feature>
<organism evidence="2 3">
    <name type="scientific">Zoogloea oleivorans</name>
    <dbReference type="NCBI Taxonomy" id="1552750"/>
    <lineage>
        <taxon>Bacteria</taxon>
        <taxon>Pseudomonadati</taxon>
        <taxon>Pseudomonadota</taxon>
        <taxon>Betaproteobacteria</taxon>
        <taxon>Rhodocyclales</taxon>
        <taxon>Zoogloeaceae</taxon>
        <taxon>Zoogloea</taxon>
    </lineage>
</organism>
<evidence type="ECO:0000313" key="2">
    <source>
        <dbReference type="EMBL" id="TYC60193.1"/>
    </source>
</evidence>
<proteinExistence type="predicted"/>
<dbReference type="EMBL" id="SDKK01000005">
    <property type="protein sequence ID" value="TYC60193.1"/>
    <property type="molecule type" value="Genomic_DNA"/>
</dbReference>
<keyword evidence="1" id="KW-0812">Transmembrane</keyword>
<reference evidence="2 3" key="1">
    <citation type="submission" date="2019-01" db="EMBL/GenBank/DDBJ databases">
        <title>Zoogloea oleivorans genome sequencing and assembly.</title>
        <authorList>
            <person name="Tancsics A."/>
            <person name="Farkas M."/>
            <person name="Kriszt B."/>
            <person name="Maroti G."/>
            <person name="Horvath B."/>
        </authorList>
    </citation>
    <scope>NUCLEOTIDE SEQUENCE [LARGE SCALE GENOMIC DNA]</scope>
    <source>
        <strain evidence="2 3">Buc</strain>
    </source>
</reference>
<protein>
    <submittedName>
        <fullName evidence="2">Uncharacterized protein</fullName>
    </submittedName>
</protein>
<feature type="transmembrane region" description="Helical" evidence="1">
    <location>
        <begin position="64"/>
        <end position="81"/>
    </location>
</feature>
<accession>A0A6C2D329</accession>
<dbReference type="AlphaFoldDB" id="A0A6C2D329"/>
<gene>
    <name evidence="2" type="ORF">ETQ85_06740</name>
</gene>
<sequence length="88" mass="9560">MDAFFGNFFLALFLAGLFRFLWTICGMLVRSKDVGNAVFAVALPLSMLYLLIGKILPIESWEGFAAGAVTGGLCCLAWARMRPGKVVP</sequence>
<keyword evidence="1" id="KW-0472">Membrane</keyword>